<evidence type="ECO:0000256" key="2">
    <source>
        <dbReference type="ARBA" id="ARBA00022490"/>
    </source>
</evidence>
<geneLocation type="plasmid" evidence="7 8">
    <name>p1</name>
</geneLocation>
<dbReference type="InterPro" id="IPR036388">
    <property type="entry name" value="WH-like_DNA-bd_sf"/>
</dbReference>
<dbReference type="Pfam" id="PF22381">
    <property type="entry name" value="Staph_reg_Sar_Rot"/>
    <property type="match status" value="1"/>
</dbReference>
<dbReference type="InterPro" id="IPR055166">
    <property type="entry name" value="Transc_reg_Sar_Rot_HTH"/>
</dbReference>
<dbReference type="CDD" id="cd00090">
    <property type="entry name" value="HTH_ARSR"/>
    <property type="match status" value="1"/>
</dbReference>
<comment type="subcellular location">
    <subcellularLocation>
        <location evidence="1">Cytoplasm</location>
    </subcellularLocation>
</comment>
<accession>A0A975S3R4</accession>
<dbReference type="PANTHER" id="PTHR33164">
    <property type="entry name" value="TRANSCRIPTIONAL REGULATOR, MARR FAMILY"/>
    <property type="match status" value="1"/>
</dbReference>
<feature type="domain" description="HTH marR-type" evidence="6">
    <location>
        <begin position="8"/>
        <end position="138"/>
    </location>
</feature>
<gene>
    <name evidence="7" type="ORF">KM031_16645</name>
</gene>
<keyword evidence="7" id="KW-0614">Plasmid</keyword>
<evidence type="ECO:0000259" key="6">
    <source>
        <dbReference type="PROSITE" id="PS50995"/>
    </source>
</evidence>
<sequence length="148" mass="16214">MTQAPDPQALLCFNLYAASHAFTRFYQPILEPLGLTYPQYLVLLALSRDDGRGVGALGEELMLDTNTLSPLLKRMEALGLVSRTRMAEDERRVMVQLTDSGKALAIRAAAIPECIAACLDLPGEEIAGVTQILHRLRDVLRQTPPPSV</sequence>
<dbReference type="GO" id="GO:0005737">
    <property type="term" value="C:cytoplasm"/>
    <property type="evidence" value="ECO:0007669"/>
    <property type="project" value="UniProtKB-SubCell"/>
</dbReference>
<dbReference type="EMBL" id="CP076362">
    <property type="protein sequence ID" value="QWK92333.1"/>
    <property type="molecule type" value="Genomic_DNA"/>
</dbReference>
<evidence type="ECO:0000256" key="1">
    <source>
        <dbReference type="ARBA" id="ARBA00004496"/>
    </source>
</evidence>
<keyword evidence="3" id="KW-0805">Transcription regulation</keyword>
<dbReference type="InterPro" id="IPR011991">
    <property type="entry name" value="ArsR-like_HTH"/>
</dbReference>
<evidence type="ECO:0000313" key="7">
    <source>
        <dbReference type="EMBL" id="QWK92333.1"/>
    </source>
</evidence>
<evidence type="ECO:0000313" key="8">
    <source>
        <dbReference type="Proteomes" id="UP000679352"/>
    </source>
</evidence>
<dbReference type="KEGG" id="gfu:KM031_16645"/>
<dbReference type="Proteomes" id="UP000679352">
    <property type="component" value="Plasmid p1"/>
</dbReference>
<dbReference type="PROSITE" id="PS50995">
    <property type="entry name" value="HTH_MARR_2"/>
    <property type="match status" value="1"/>
</dbReference>
<keyword evidence="2" id="KW-0963">Cytoplasm</keyword>
<dbReference type="SMART" id="SM00347">
    <property type="entry name" value="HTH_MARR"/>
    <property type="match status" value="1"/>
</dbReference>
<dbReference type="GO" id="GO:0003700">
    <property type="term" value="F:DNA-binding transcription factor activity"/>
    <property type="evidence" value="ECO:0007669"/>
    <property type="project" value="InterPro"/>
</dbReference>
<keyword evidence="8" id="KW-1185">Reference proteome</keyword>
<evidence type="ECO:0000256" key="4">
    <source>
        <dbReference type="ARBA" id="ARBA00023125"/>
    </source>
</evidence>
<dbReference type="GO" id="GO:0006950">
    <property type="term" value="P:response to stress"/>
    <property type="evidence" value="ECO:0007669"/>
    <property type="project" value="TreeGrafter"/>
</dbReference>
<dbReference type="GO" id="GO:0003677">
    <property type="term" value="F:DNA binding"/>
    <property type="evidence" value="ECO:0007669"/>
    <property type="project" value="UniProtKB-KW"/>
</dbReference>
<dbReference type="SUPFAM" id="SSF46785">
    <property type="entry name" value="Winged helix' DNA-binding domain"/>
    <property type="match status" value="1"/>
</dbReference>
<organism evidence="7 8">
    <name type="scientific">Gemmobacter fulvus</name>
    <dbReference type="NCBI Taxonomy" id="2840474"/>
    <lineage>
        <taxon>Bacteria</taxon>
        <taxon>Pseudomonadati</taxon>
        <taxon>Pseudomonadota</taxon>
        <taxon>Alphaproteobacteria</taxon>
        <taxon>Rhodobacterales</taxon>
        <taxon>Paracoccaceae</taxon>
        <taxon>Gemmobacter</taxon>
    </lineage>
</organism>
<proteinExistence type="predicted"/>
<dbReference type="InterPro" id="IPR039422">
    <property type="entry name" value="MarR/SlyA-like"/>
</dbReference>
<dbReference type="InterPro" id="IPR036390">
    <property type="entry name" value="WH_DNA-bd_sf"/>
</dbReference>
<dbReference type="PANTHER" id="PTHR33164:SF5">
    <property type="entry name" value="ORGANIC HYDROPEROXIDE RESISTANCE TRANSCRIPTIONAL REGULATOR"/>
    <property type="match status" value="1"/>
</dbReference>
<keyword evidence="4" id="KW-0238">DNA-binding</keyword>
<name>A0A975S3R4_9RHOB</name>
<dbReference type="AlphaFoldDB" id="A0A975S3R4"/>
<evidence type="ECO:0000256" key="3">
    <source>
        <dbReference type="ARBA" id="ARBA00023015"/>
    </source>
</evidence>
<evidence type="ECO:0000256" key="5">
    <source>
        <dbReference type="ARBA" id="ARBA00023163"/>
    </source>
</evidence>
<reference evidence="7" key="1">
    <citation type="submission" date="2021-06" db="EMBL/GenBank/DDBJ databases">
        <authorList>
            <person name="Lee C.-S."/>
            <person name="Jin L."/>
        </authorList>
    </citation>
    <scope>NUCLEOTIDE SEQUENCE</scope>
    <source>
        <strain evidence="7">Con5</strain>
        <plasmid evidence="7">p1</plasmid>
    </source>
</reference>
<protein>
    <submittedName>
        <fullName evidence="7">MarR family transcriptional regulator</fullName>
    </submittedName>
</protein>
<dbReference type="Gene3D" id="1.10.10.10">
    <property type="entry name" value="Winged helix-like DNA-binding domain superfamily/Winged helix DNA-binding domain"/>
    <property type="match status" value="1"/>
</dbReference>
<keyword evidence="5" id="KW-0804">Transcription</keyword>
<dbReference type="InterPro" id="IPR000835">
    <property type="entry name" value="HTH_MarR-typ"/>
</dbReference>
<dbReference type="RefSeq" id="WP_215505379.1">
    <property type="nucleotide sequence ID" value="NZ_CP076362.1"/>
</dbReference>